<keyword evidence="4" id="KW-1185">Reference proteome</keyword>
<keyword evidence="1" id="KW-0472">Membrane</keyword>
<evidence type="ECO:0000313" key="4">
    <source>
        <dbReference type="Proteomes" id="UP000070341"/>
    </source>
</evidence>
<feature type="transmembrane region" description="Helical" evidence="1">
    <location>
        <begin position="377"/>
        <end position="397"/>
    </location>
</feature>
<accession>A0A133UYD5</accession>
<feature type="domain" description="Alpha-galactosidase NEW3" evidence="2">
    <location>
        <begin position="277"/>
        <end position="354"/>
    </location>
</feature>
<evidence type="ECO:0000313" key="3">
    <source>
        <dbReference type="EMBL" id="KXA99216.1"/>
    </source>
</evidence>
<evidence type="ECO:0000259" key="2">
    <source>
        <dbReference type="Pfam" id="PF10633"/>
    </source>
</evidence>
<dbReference type="Pfam" id="PF10633">
    <property type="entry name" value="NPCBM_assoc"/>
    <property type="match status" value="2"/>
</dbReference>
<name>A0A133UYD5_9EURY</name>
<comment type="caution">
    <text evidence="3">The sequence shown here is derived from an EMBL/GenBank/DDBJ whole genome shotgun (WGS) entry which is preliminary data.</text>
</comment>
<dbReference type="Proteomes" id="UP000070341">
    <property type="component" value="Unassembled WGS sequence"/>
</dbReference>
<dbReference type="PANTHER" id="PTHR39198:SF1">
    <property type="entry name" value="ALPHA-GALACTOSIDASE NEW3 DOMAIN-CONTAINING PROTEIN"/>
    <property type="match status" value="1"/>
</dbReference>
<dbReference type="InterPro" id="IPR018905">
    <property type="entry name" value="A-galactase_NEW3"/>
</dbReference>
<dbReference type="PANTHER" id="PTHR39198">
    <property type="entry name" value="HYPOTHETICAL MEMBRANE PROTEIN, CONSERVED"/>
    <property type="match status" value="1"/>
</dbReference>
<proteinExistence type="predicted"/>
<dbReference type="EMBL" id="LHXU01000065">
    <property type="protein sequence ID" value="KXA99216.1"/>
    <property type="molecule type" value="Genomic_DNA"/>
</dbReference>
<sequence length="402" mass="43750">MNSKSAKMKKITILLTIGLVVALSLATPSVNASSSEGLSMTTPFPHVVIGSGETIERNITIHNTTSSSKLINFSTSTDSDNWSADLRESGVEVKSAYLQAGGESDLTLRISPPTDIDEGTYPVEVQALDREGTVLDALEILVEIKPTAVTGIEVQTKYPEMEGPPGTDMEFSIDIINHGSKKTIDYEVNVQGQEDWKTNISPRFEDKSIRSQSFEAGEEKTINLTVTPPETVTPQDYRVDFEASSGAIKDNLSLIVSIPGTYKLDLTTKSERLNTKVERGSTGTIQLVVRNRGSAALKNIQLSTGYNKPSGWTTEFNPEIIPVIEPQSQKLVELTVGTASDTVPGDYSFKVRANAREPYQRSASFDLRVTVSPGTSWGLVGVGIIGIILAGLFLLFWRFGRR</sequence>
<dbReference type="InterPro" id="IPR013783">
    <property type="entry name" value="Ig-like_fold"/>
</dbReference>
<gene>
    <name evidence="3" type="ORF">AKJ40_03675</name>
</gene>
<feature type="domain" description="Alpha-galactosidase NEW3" evidence="2">
    <location>
        <begin position="165"/>
        <end position="244"/>
    </location>
</feature>
<keyword evidence="1" id="KW-1133">Transmembrane helix</keyword>
<dbReference type="AlphaFoldDB" id="A0A133UYD5"/>
<organism evidence="3 4">
    <name type="scientific">candidate division MSBL1 archaeon SCGC-AAA259M10</name>
    <dbReference type="NCBI Taxonomy" id="1698270"/>
    <lineage>
        <taxon>Archaea</taxon>
        <taxon>Methanobacteriati</taxon>
        <taxon>Methanobacteriota</taxon>
        <taxon>candidate division MSBL1</taxon>
    </lineage>
</organism>
<dbReference type="Gene3D" id="2.60.40.10">
    <property type="entry name" value="Immunoglobulins"/>
    <property type="match status" value="1"/>
</dbReference>
<protein>
    <recommendedName>
        <fullName evidence="2">Alpha-galactosidase NEW3 domain-containing protein</fullName>
    </recommendedName>
</protein>
<evidence type="ECO:0000256" key="1">
    <source>
        <dbReference type="SAM" id="Phobius"/>
    </source>
</evidence>
<reference evidence="3 4" key="1">
    <citation type="journal article" date="2016" name="Sci. Rep.">
        <title>Metabolic traits of an uncultured archaeal lineage -MSBL1- from brine pools of the Red Sea.</title>
        <authorList>
            <person name="Mwirichia R."/>
            <person name="Alam I."/>
            <person name="Rashid M."/>
            <person name="Vinu M."/>
            <person name="Ba-Alawi W."/>
            <person name="Anthony Kamau A."/>
            <person name="Kamanda Ngugi D."/>
            <person name="Goker M."/>
            <person name="Klenk H.P."/>
            <person name="Bajic V."/>
            <person name="Stingl U."/>
        </authorList>
    </citation>
    <scope>NUCLEOTIDE SEQUENCE [LARGE SCALE GENOMIC DNA]</scope>
    <source>
        <strain evidence="3">SCGC-AAA259M10</strain>
    </source>
</reference>
<keyword evidence="1" id="KW-0812">Transmembrane</keyword>